<feature type="transmembrane region" description="Helical" evidence="2">
    <location>
        <begin position="12"/>
        <end position="39"/>
    </location>
</feature>
<dbReference type="Pfam" id="PF00033">
    <property type="entry name" value="Cytochrome_B"/>
    <property type="match status" value="1"/>
</dbReference>
<dbReference type="GO" id="GO:0016020">
    <property type="term" value="C:membrane"/>
    <property type="evidence" value="ECO:0007669"/>
    <property type="project" value="InterPro"/>
</dbReference>
<dbReference type="GO" id="GO:0022904">
    <property type="term" value="P:respiratory electron transport chain"/>
    <property type="evidence" value="ECO:0007669"/>
    <property type="project" value="InterPro"/>
</dbReference>
<feature type="transmembrane region" description="Helical" evidence="2">
    <location>
        <begin position="69"/>
        <end position="88"/>
    </location>
</feature>
<dbReference type="AlphaFoldDB" id="A0A2A2TJ01"/>
<proteinExistence type="predicted"/>
<protein>
    <submittedName>
        <fullName evidence="4">Cytochrome B6</fullName>
    </submittedName>
</protein>
<dbReference type="PANTHER" id="PTHR19271">
    <property type="entry name" value="CYTOCHROME B"/>
    <property type="match status" value="1"/>
</dbReference>
<evidence type="ECO:0000256" key="2">
    <source>
        <dbReference type="SAM" id="Phobius"/>
    </source>
</evidence>
<dbReference type="GO" id="GO:0016491">
    <property type="term" value="F:oxidoreductase activity"/>
    <property type="evidence" value="ECO:0007669"/>
    <property type="project" value="InterPro"/>
</dbReference>
<keyword evidence="2" id="KW-1133">Transmembrane helix</keyword>
<accession>A0A2A2TJ01</accession>
<feature type="transmembrane region" description="Helical" evidence="2">
    <location>
        <begin position="95"/>
        <end position="121"/>
    </location>
</feature>
<dbReference type="GO" id="GO:0009055">
    <property type="term" value="F:electron transfer activity"/>
    <property type="evidence" value="ECO:0007669"/>
    <property type="project" value="InterPro"/>
</dbReference>
<feature type="transmembrane region" description="Helical" evidence="2">
    <location>
        <begin position="167"/>
        <end position="189"/>
    </location>
</feature>
<evidence type="ECO:0000313" key="4">
    <source>
        <dbReference type="EMBL" id="PAX54148.1"/>
    </source>
</evidence>
<name>A0A2A2TJ01_9CYAN</name>
<dbReference type="RefSeq" id="WP_095722061.1">
    <property type="nucleotide sequence ID" value="NZ_NTFS01000121.1"/>
</dbReference>
<dbReference type="EMBL" id="NTFS01000121">
    <property type="protein sequence ID" value="PAX54148.1"/>
    <property type="molecule type" value="Genomic_DNA"/>
</dbReference>
<evidence type="ECO:0000313" key="5">
    <source>
        <dbReference type="Proteomes" id="UP000218238"/>
    </source>
</evidence>
<feature type="domain" description="Cytochrome b/b6 N-terminal region profile" evidence="3">
    <location>
        <begin position="1"/>
        <end position="196"/>
    </location>
</feature>
<keyword evidence="5" id="KW-1185">Reference proteome</keyword>
<reference evidence="4 5" key="1">
    <citation type="submission" date="2017-08" db="EMBL/GenBank/DDBJ databases">
        <title>Draft genome sequence of filamentous cyanobacterium Calothrix elsteri CCALA 953.</title>
        <authorList>
            <person name="Gagunashvili A.N."/>
            <person name="Elster J."/>
            <person name="Andresson O.S."/>
        </authorList>
    </citation>
    <scope>NUCLEOTIDE SEQUENCE [LARGE SCALE GENOMIC DNA]</scope>
    <source>
        <strain evidence="4 5">CCALA 953</strain>
    </source>
</reference>
<gene>
    <name evidence="4" type="ORF">CK510_12745</name>
</gene>
<dbReference type="Proteomes" id="UP000218238">
    <property type="component" value="Unassembled WGS sequence"/>
</dbReference>
<dbReference type="PANTHER" id="PTHR19271:SF16">
    <property type="entry name" value="CYTOCHROME B"/>
    <property type="match status" value="1"/>
</dbReference>
<evidence type="ECO:0000256" key="1">
    <source>
        <dbReference type="ARBA" id="ARBA00022531"/>
    </source>
</evidence>
<dbReference type="InterPro" id="IPR027387">
    <property type="entry name" value="Cytb/b6-like_sf"/>
</dbReference>
<dbReference type="Gene3D" id="1.20.810.10">
    <property type="entry name" value="Cytochrome Bc1 Complex, Chain C"/>
    <property type="match status" value="1"/>
</dbReference>
<comment type="caution">
    <text evidence="4">The sequence shown here is derived from an EMBL/GenBank/DDBJ whole genome shotgun (WGS) entry which is preliminary data.</text>
</comment>
<dbReference type="InterPro" id="IPR016174">
    <property type="entry name" value="Di-haem_cyt_TM"/>
</dbReference>
<dbReference type="PROSITE" id="PS51002">
    <property type="entry name" value="CYTB_NTER"/>
    <property type="match status" value="1"/>
</dbReference>
<organism evidence="4 5">
    <name type="scientific">Brunnivagina elsteri CCALA 953</name>
    <dbReference type="NCBI Taxonomy" id="987040"/>
    <lineage>
        <taxon>Bacteria</taxon>
        <taxon>Bacillati</taxon>
        <taxon>Cyanobacteriota</taxon>
        <taxon>Cyanophyceae</taxon>
        <taxon>Nostocales</taxon>
        <taxon>Calotrichaceae</taxon>
        <taxon>Brunnivagina</taxon>
    </lineage>
</organism>
<dbReference type="OrthoDB" id="9804503at2"/>
<dbReference type="InterPro" id="IPR005797">
    <property type="entry name" value="Cyt_b/b6_N"/>
</dbReference>
<evidence type="ECO:0000259" key="3">
    <source>
        <dbReference type="PROSITE" id="PS51002"/>
    </source>
</evidence>
<keyword evidence="2" id="KW-0472">Membrane</keyword>
<keyword evidence="2" id="KW-0812">Transmembrane</keyword>
<dbReference type="GO" id="GO:0015979">
    <property type="term" value="P:photosynthesis"/>
    <property type="evidence" value="ECO:0007669"/>
    <property type="project" value="UniProtKB-KW"/>
</dbReference>
<keyword evidence="1" id="KW-0602">Photosynthesis</keyword>
<sequence>METTRFDITVRRITTLLAVVIITLVLIGATTGVLISFYYEPGAGKAYESLAKISTEVTYGWLFLKAHEIAGNGVIVVGLIQIVMLFLGRQFRKNWLIAWVSGILFTLSAIGLSWTAIILGWSQEGYWRFNIELGTIKSLPVIGNQLRDILTGGGGVDSVTIQHLYTIHSYIVAVIALTLAIVHLVSVFWQEKQTDNEIPKTESAEITELRSLS</sequence>
<dbReference type="SUPFAM" id="SSF81342">
    <property type="entry name" value="Transmembrane di-heme cytochromes"/>
    <property type="match status" value="1"/>
</dbReference>